<accession>A0A8C3PJ52</accession>
<evidence type="ECO:0000313" key="2">
    <source>
        <dbReference type="Proteomes" id="UP000694419"/>
    </source>
</evidence>
<protein>
    <submittedName>
        <fullName evidence="1">Uncharacterized protein</fullName>
    </submittedName>
</protein>
<dbReference type="Proteomes" id="UP000694419">
    <property type="component" value="Unplaced"/>
</dbReference>
<sequence>MSELPEYQVPHFKLKHKGYNFYFYRMLVKSVIKTFPLNTSWDLLNHRYTAEDQALSSHTSCNNVDILLFFNMQIR</sequence>
<dbReference type="AlphaFoldDB" id="A0A8C3PJ52"/>
<proteinExistence type="predicted"/>
<evidence type="ECO:0000313" key="1">
    <source>
        <dbReference type="Ensembl" id="ENSCPGP00000005822.1"/>
    </source>
</evidence>
<reference evidence="1" key="2">
    <citation type="submission" date="2025-09" db="UniProtKB">
        <authorList>
            <consortium name="Ensembl"/>
        </authorList>
    </citation>
    <scope>IDENTIFICATION</scope>
</reference>
<reference evidence="1" key="1">
    <citation type="submission" date="2025-08" db="UniProtKB">
        <authorList>
            <consortium name="Ensembl"/>
        </authorList>
    </citation>
    <scope>IDENTIFICATION</scope>
</reference>
<keyword evidence="2" id="KW-1185">Reference proteome</keyword>
<organism evidence="1 2">
    <name type="scientific">Calidris pygmaea</name>
    <name type="common">Spoon-billed sandpiper</name>
    <dbReference type="NCBI Taxonomy" id="425635"/>
    <lineage>
        <taxon>Eukaryota</taxon>
        <taxon>Metazoa</taxon>
        <taxon>Chordata</taxon>
        <taxon>Craniata</taxon>
        <taxon>Vertebrata</taxon>
        <taxon>Euteleostomi</taxon>
        <taxon>Archelosauria</taxon>
        <taxon>Archosauria</taxon>
        <taxon>Dinosauria</taxon>
        <taxon>Saurischia</taxon>
        <taxon>Theropoda</taxon>
        <taxon>Coelurosauria</taxon>
        <taxon>Aves</taxon>
        <taxon>Neognathae</taxon>
        <taxon>Neoaves</taxon>
        <taxon>Charadriiformes</taxon>
        <taxon>Scolopacidae</taxon>
        <taxon>Calidris</taxon>
    </lineage>
</organism>
<name>A0A8C3PJ52_9CHAR</name>
<dbReference type="Ensembl" id="ENSCPGT00000006407.1">
    <property type="protein sequence ID" value="ENSCPGP00000005822.1"/>
    <property type="gene ID" value="ENSCPGG00000004160.1"/>
</dbReference>